<evidence type="ECO:0000313" key="3">
    <source>
        <dbReference type="Proteomes" id="UP000030012"/>
    </source>
</evidence>
<name>A0A0A0I534_CLONO</name>
<proteinExistence type="predicted"/>
<dbReference type="PANTHER" id="PTHR11106:SF111">
    <property type="entry name" value="MACRO DOMAIN-CONTAINING PROTEIN"/>
    <property type="match status" value="1"/>
</dbReference>
<dbReference type="Pfam" id="PF01661">
    <property type="entry name" value="Macro"/>
    <property type="match status" value="1"/>
</dbReference>
<dbReference type="PANTHER" id="PTHR11106">
    <property type="entry name" value="GANGLIOSIDE INDUCED DIFFERENTIATION ASSOCIATED PROTEIN 2-RELATED"/>
    <property type="match status" value="1"/>
</dbReference>
<dbReference type="CDD" id="cd02907">
    <property type="entry name" value="Macro_Af1521_BAL-like"/>
    <property type="match status" value="1"/>
</dbReference>
<accession>A0A0A0I534</accession>
<gene>
    <name evidence="2" type="ORF">Z968_11000</name>
</gene>
<dbReference type="OrthoDB" id="6194521at2"/>
<evidence type="ECO:0000259" key="1">
    <source>
        <dbReference type="PROSITE" id="PS51154"/>
    </source>
</evidence>
<dbReference type="SMART" id="SM00506">
    <property type="entry name" value="A1pp"/>
    <property type="match status" value="1"/>
</dbReference>
<dbReference type="SUPFAM" id="SSF52949">
    <property type="entry name" value="Macro domain-like"/>
    <property type="match status" value="1"/>
</dbReference>
<dbReference type="InterPro" id="IPR043472">
    <property type="entry name" value="Macro_dom-like"/>
</dbReference>
<dbReference type="PROSITE" id="PS51154">
    <property type="entry name" value="MACRO"/>
    <property type="match status" value="1"/>
</dbReference>
<dbReference type="Gene3D" id="3.40.220.10">
    <property type="entry name" value="Leucine Aminopeptidase, subunit E, domain 1"/>
    <property type="match status" value="1"/>
</dbReference>
<dbReference type="RefSeq" id="WP_039256050.1">
    <property type="nucleotide sequence ID" value="NZ_JENJ01000060.1"/>
</dbReference>
<comment type="caution">
    <text evidence="2">The sequence shown here is derived from an EMBL/GenBank/DDBJ whole genome shotgun (WGS) entry which is preliminary data.</text>
</comment>
<dbReference type="InterPro" id="IPR002589">
    <property type="entry name" value="Macro_dom"/>
</dbReference>
<dbReference type="EMBL" id="JENJ01000060">
    <property type="protein sequence ID" value="KGM94755.1"/>
    <property type="molecule type" value="Genomic_DNA"/>
</dbReference>
<dbReference type="AlphaFoldDB" id="A0A0A0I534"/>
<protein>
    <submittedName>
        <fullName evidence="2">Appr-1-p processing protein</fullName>
    </submittedName>
</protein>
<organism evidence="2 3">
    <name type="scientific">Clostridium novyi A str. 4552</name>
    <dbReference type="NCBI Taxonomy" id="1444289"/>
    <lineage>
        <taxon>Bacteria</taxon>
        <taxon>Bacillati</taxon>
        <taxon>Bacillota</taxon>
        <taxon>Clostridia</taxon>
        <taxon>Eubacteriales</taxon>
        <taxon>Clostridiaceae</taxon>
        <taxon>Clostridium</taxon>
    </lineage>
</organism>
<dbReference type="Proteomes" id="UP000030012">
    <property type="component" value="Unassembled WGS sequence"/>
</dbReference>
<evidence type="ECO:0000313" key="2">
    <source>
        <dbReference type="EMBL" id="KGM94755.1"/>
    </source>
</evidence>
<reference evidence="2 3" key="1">
    <citation type="submission" date="2014-01" db="EMBL/GenBank/DDBJ databases">
        <title>Plasmidome dynamics in the species complex Clostridium novyi sensu lato converts strains of independent lineages into distinctly different pathogens.</title>
        <authorList>
            <person name="Skarin H."/>
            <person name="Segerman B."/>
        </authorList>
    </citation>
    <scope>NUCLEOTIDE SEQUENCE [LARGE SCALE GENOMIC DNA]</scope>
    <source>
        <strain evidence="2 3">4552</strain>
    </source>
</reference>
<feature type="domain" description="Macro" evidence="1">
    <location>
        <begin position="1"/>
        <end position="178"/>
    </location>
</feature>
<sequence>MIKVKNKEIVIKKGDITNESSDAIVNPANGMLKHGGGVAAAIVKKGGREVQEESNKIVRKEGIIPTGGAVITKGYNLPCKYIIHAVGPRMGEGDEEVKLENAVLSALCLAEQHNLKSISIPAISSGIFGFPKDKCAKILINTSIKFLKTSSKSLERIVMCNLDNETYEIFLREEKALKENNILEEE</sequence>